<protein>
    <submittedName>
        <fullName evidence="1">DUF2184 domain-containing protein</fullName>
    </submittedName>
</protein>
<name>A0ABY4VPR6_9BURK</name>
<gene>
    <name evidence="1" type="ORF">NDR89_20365</name>
</gene>
<dbReference type="InterPro" id="IPR020049">
    <property type="entry name" value="Major_capsid-like"/>
</dbReference>
<dbReference type="Proteomes" id="UP001056648">
    <property type="component" value="Chromosome 2"/>
</dbReference>
<accession>A0ABY4VPR6</accession>
<reference evidence="1" key="1">
    <citation type="submission" date="2022-06" db="EMBL/GenBank/DDBJ databases">
        <title>Complete genome sequence and characterization of Cupriavidus gilardii QJ1 isolated from contaminating cells.</title>
        <authorList>
            <person name="Qi J."/>
        </authorList>
    </citation>
    <scope>NUCLEOTIDE SEQUENCE</scope>
    <source>
        <strain evidence="1">QJ1</strain>
    </source>
</reference>
<dbReference type="EMBL" id="CP098736">
    <property type="protein sequence ID" value="USE78993.1"/>
    <property type="molecule type" value="Genomic_DNA"/>
</dbReference>
<organism evidence="1 2">
    <name type="scientific">Cupriavidus gilardii</name>
    <dbReference type="NCBI Taxonomy" id="82541"/>
    <lineage>
        <taxon>Bacteria</taxon>
        <taxon>Pseudomonadati</taxon>
        <taxon>Pseudomonadota</taxon>
        <taxon>Betaproteobacteria</taxon>
        <taxon>Burkholderiales</taxon>
        <taxon>Burkholderiaceae</taxon>
        <taxon>Cupriavidus</taxon>
    </lineage>
</organism>
<dbReference type="RefSeq" id="WP_252252714.1">
    <property type="nucleotide sequence ID" value="NZ_CP098736.1"/>
</dbReference>
<keyword evidence="2" id="KW-1185">Reference proteome</keyword>
<evidence type="ECO:0000313" key="2">
    <source>
        <dbReference type="Proteomes" id="UP001056648"/>
    </source>
</evidence>
<proteinExistence type="predicted"/>
<sequence length="319" mass="34701">MEHLHYDEADLAGVRAIAPQMGGLREDESIFTARQLDYVKARVYNKKLPPMKGLQLVPIATDVPEWAETVTFRMFDQVGMAKIVANYADDLPRADVKGTEKTIRVKDIGDSYGYNINELRASVALGQNLPTRKADAARRAVEIKLNQIAMVGDADYGLYGLVNHPNIGITAGLNGNWDDPTTTADEVLADLNALYNTVRVQSKGVHTPNIGAVPSAQHAALYSKRLPDSGGQTVAEFFIKQHPGFAFEEVPELTGAGAGGTDVTIFYERSEENLNLDLVMPFNQLPAQARNLELVVPCLARTAGVTVHYPLALTKGEGI</sequence>
<dbReference type="Gene3D" id="3.30.2400.30">
    <property type="match status" value="1"/>
</dbReference>
<dbReference type="Pfam" id="PF09950">
    <property type="entry name" value="Major_capside"/>
    <property type="match status" value="1"/>
</dbReference>
<dbReference type="PIRSF" id="PIRSF029202">
    <property type="entry name" value="UCP029202"/>
    <property type="match status" value="1"/>
</dbReference>
<evidence type="ECO:0000313" key="1">
    <source>
        <dbReference type="EMBL" id="USE78993.1"/>
    </source>
</evidence>